<dbReference type="RefSeq" id="WP_136396845.1">
    <property type="nucleotide sequence ID" value="NZ_CP101876.1"/>
</dbReference>
<evidence type="ECO:0000313" key="2">
    <source>
        <dbReference type="EMBL" id="WMT10380.1"/>
    </source>
</evidence>
<dbReference type="AlphaFoldDB" id="A0AAF0T3H3"/>
<name>A0AAF0T3H3_9EURY</name>
<keyword evidence="2" id="KW-0614">Plasmid</keyword>
<dbReference type="GeneID" id="39860443"/>
<evidence type="ECO:0000256" key="1">
    <source>
        <dbReference type="SAM" id="MobiDB-lite"/>
    </source>
</evidence>
<feature type="region of interest" description="Disordered" evidence="1">
    <location>
        <begin position="1"/>
        <end position="52"/>
    </location>
</feature>
<protein>
    <submittedName>
        <fullName evidence="2">Uncharacterized protein</fullName>
    </submittedName>
</protein>
<reference evidence="2 3" key="1">
    <citation type="submission" date="2022-07" db="EMBL/GenBank/DDBJ databases">
        <title>Two temperate virus in Haloterrigena jeotgali A29.</title>
        <authorList>
            <person name="Deng X."/>
        </authorList>
    </citation>
    <scope>NUCLEOTIDE SEQUENCE [LARGE SCALE GENOMIC DNA]</scope>
    <source>
        <strain evidence="2 3">A29</strain>
        <plasmid evidence="2 3">unnamed3</plasmid>
    </source>
</reference>
<geneLocation type="plasmid" evidence="2 3">
    <name>unnamed3</name>
</geneLocation>
<accession>A0AAF0T3H3</accession>
<organism evidence="2 3">
    <name type="scientific">Natrinema thermotolerans</name>
    <dbReference type="NCBI Taxonomy" id="121872"/>
    <lineage>
        <taxon>Archaea</taxon>
        <taxon>Methanobacteriati</taxon>
        <taxon>Methanobacteriota</taxon>
        <taxon>Stenosarchaea group</taxon>
        <taxon>Halobacteria</taxon>
        <taxon>Halobacteriales</taxon>
        <taxon>Natrialbaceae</taxon>
        <taxon>Natrinema</taxon>
    </lineage>
</organism>
<dbReference type="EMBL" id="CP101876">
    <property type="protein sequence ID" value="WMT10380.1"/>
    <property type="molecule type" value="Genomic_DNA"/>
</dbReference>
<keyword evidence="3" id="KW-1185">Reference proteome</keyword>
<dbReference type="Proteomes" id="UP001224926">
    <property type="component" value="Plasmid unnamed3"/>
</dbReference>
<gene>
    <name evidence="2" type="ORF">NP511_22720</name>
</gene>
<evidence type="ECO:0000313" key="3">
    <source>
        <dbReference type="Proteomes" id="UP001224926"/>
    </source>
</evidence>
<sequence>MSTSASKRAQQAAEAHHDGDTIPCGMGRVQESGGSAYGLLPTPFSDNEGLEQGSPMQIAYHVPTGSFILTPVES</sequence>
<proteinExistence type="predicted"/>